<evidence type="ECO:0000313" key="1">
    <source>
        <dbReference type="EMBL" id="KAJ3492968.1"/>
    </source>
</evidence>
<comment type="caution">
    <text evidence="1">The sequence shown here is derived from an EMBL/GenBank/DDBJ whole genome shotgun (WGS) entry which is preliminary data.</text>
</comment>
<keyword evidence="2" id="KW-1185">Reference proteome</keyword>
<name>A0ACC1QTS9_9HYPO</name>
<accession>A0ACC1QTS9</accession>
<dbReference type="Proteomes" id="UP001148737">
    <property type="component" value="Unassembled WGS sequence"/>
</dbReference>
<protein>
    <submittedName>
        <fullName evidence="1">Uncharacterized protein</fullName>
    </submittedName>
</protein>
<proteinExistence type="predicted"/>
<evidence type="ECO:0000313" key="2">
    <source>
        <dbReference type="Proteomes" id="UP001148737"/>
    </source>
</evidence>
<organism evidence="1 2">
    <name type="scientific">Lecanicillium saksenae</name>
    <dbReference type="NCBI Taxonomy" id="468837"/>
    <lineage>
        <taxon>Eukaryota</taxon>
        <taxon>Fungi</taxon>
        <taxon>Dikarya</taxon>
        <taxon>Ascomycota</taxon>
        <taxon>Pezizomycotina</taxon>
        <taxon>Sordariomycetes</taxon>
        <taxon>Hypocreomycetidae</taxon>
        <taxon>Hypocreales</taxon>
        <taxon>Cordycipitaceae</taxon>
        <taxon>Lecanicillium</taxon>
    </lineage>
</organism>
<sequence>MYGKNITPLNISYSQQLLNFGAPPNLRDLPSSNDPYSIPRDKPVGCHNKLPRWADTVISTCKRQHILPEDCIIRIGIETLQETISRLREHHPEVPAYSETQTRFWLNHIRKDGATGAGPSNFSIYVAQGGCDVLDWDRHYSPARWHAASAVALEPDVKGSDRPVIGFCGWPDGGTSFMTTQRGWVFELGSEEEVEFLAAVAAQETEGCSMNALNFSARSHMLLAVLYLAFLPTSQRGEYRQNMRRQYLEKDRLRETTVDEWIENVLPLMEPYASEQKVFPSTEKDRMELFRRTLAENGQVFARGGWKFSKRGPSRGFKFDLEVAVENRRKT</sequence>
<gene>
    <name evidence="1" type="ORF">NLG97_g5032</name>
</gene>
<dbReference type="EMBL" id="JANAKD010000538">
    <property type="protein sequence ID" value="KAJ3492968.1"/>
    <property type="molecule type" value="Genomic_DNA"/>
</dbReference>
<reference evidence="1" key="1">
    <citation type="submission" date="2022-07" db="EMBL/GenBank/DDBJ databases">
        <title>Genome Sequence of Lecanicillium saksenae.</title>
        <authorList>
            <person name="Buettner E."/>
        </authorList>
    </citation>
    <scope>NUCLEOTIDE SEQUENCE</scope>
    <source>
        <strain evidence="1">VT-O1</strain>
    </source>
</reference>